<evidence type="ECO:0000313" key="2">
    <source>
        <dbReference type="EMBL" id="OGZ10961.1"/>
    </source>
</evidence>
<reference evidence="2 3" key="1">
    <citation type="journal article" date="2016" name="Nat. Commun.">
        <title>Thousands of microbial genomes shed light on interconnected biogeochemical processes in an aquifer system.</title>
        <authorList>
            <person name="Anantharaman K."/>
            <person name="Brown C.T."/>
            <person name="Hug L.A."/>
            <person name="Sharon I."/>
            <person name="Castelle C.J."/>
            <person name="Probst A.J."/>
            <person name="Thomas B.C."/>
            <person name="Singh A."/>
            <person name="Wilkins M.J."/>
            <person name="Karaoz U."/>
            <person name="Brodie E.L."/>
            <person name="Williams K.H."/>
            <person name="Hubbard S.S."/>
            <person name="Banfield J.F."/>
        </authorList>
    </citation>
    <scope>NUCLEOTIDE SEQUENCE [LARGE SCALE GENOMIC DNA]</scope>
</reference>
<comment type="caution">
    <text evidence="2">The sequence shown here is derived from an EMBL/GenBank/DDBJ whole genome shotgun (WGS) entry which is preliminary data.</text>
</comment>
<sequence>MLDTTIIAQQTGHFYIYRNLTGHECKQLGDILFILAALARNKDWELEELLEEAVVKLENRRAARHYYEAHVTIEPVFGDTHEVFRRIAKAYKFHVATLLMQKRKEETPTMSKNDAFCTGRSVSYSDMKDRMLALVSTLTKAGFLVHRYKIESTLLDSRHDDSIFPLPIDKLPEKERNPRAPAEGALSGRR</sequence>
<evidence type="ECO:0000313" key="3">
    <source>
        <dbReference type="Proteomes" id="UP000178636"/>
    </source>
</evidence>
<dbReference type="SUPFAM" id="SSF101386">
    <property type="entry name" value="all-alpha NTP pyrophosphatases"/>
    <property type="match status" value="1"/>
</dbReference>
<protein>
    <submittedName>
        <fullName evidence="2">Uncharacterized protein</fullName>
    </submittedName>
</protein>
<organism evidence="2 3">
    <name type="scientific">Candidatus Lloydbacteria bacterium RIFCSPHIGHO2_02_FULL_54_17</name>
    <dbReference type="NCBI Taxonomy" id="1798664"/>
    <lineage>
        <taxon>Bacteria</taxon>
        <taxon>Candidatus Lloydiibacteriota</taxon>
    </lineage>
</organism>
<proteinExistence type="predicted"/>
<name>A0A1G2DDD4_9BACT</name>
<evidence type="ECO:0000256" key="1">
    <source>
        <dbReference type="SAM" id="MobiDB-lite"/>
    </source>
</evidence>
<feature type="region of interest" description="Disordered" evidence="1">
    <location>
        <begin position="166"/>
        <end position="190"/>
    </location>
</feature>
<dbReference type="Proteomes" id="UP000178636">
    <property type="component" value="Unassembled WGS sequence"/>
</dbReference>
<gene>
    <name evidence="2" type="ORF">A3C93_04055</name>
</gene>
<dbReference type="EMBL" id="MHLO01000042">
    <property type="protein sequence ID" value="OGZ10961.1"/>
    <property type="molecule type" value="Genomic_DNA"/>
</dbReference>
<accession>A0A1G2DDD4</accession>
<dbReference type="AlphaFoldDB" id="A0A1G2DDD4"/>